<dbReference type="CDD" id="cd11711">
    <property type="entry name" value="GINS_A_Sld5"/>
    <property type="match status" value="1"/>
</dbReference>
<comment type="similarity">
    <text evidence="2 6">Belongs to the GINS4/SLD5 family.</text>
</comment>
<dbReference type="GO" id="GO:0000811">
    <property type="term" value="C:GINS complex"/>
    <property type="evidence" value="ECO:0007669"/>
    <property type="project" value="UniProtKB-UniRule"/>
</dbReference>
<evidence type="ECO:0000313" key="9">
    <source>
        <dbReference type="EMBL" id="DAZ95957.1"/>
    </source>
</evidence>
<evidence type="ECO:0000256" key="4">
    <source>
        <dbReference type="ARBA" id="ARBA00022705"/>
    </source>
</evidence>
<dbReference type="GO" id="GO:0006261">
    <property type="term" value="P:DNA-templated DNA replication"/>
    <property type="evidence" value="ECO:0007669"/>
    <property type="project" value="InterPro"/>
</dbReference>
<feature type="domain" description="DNA replication complex GINS protein SLD5 C-terminal" evidence="8">
    <location>
        <begin position="207"/>
        <end position="261"/>
    </location>
</feature>
<sequence length="261" mass="30422">MECSNYWRANGEGIAMDSHVATFNRENLNEDVDRLKVLWVNEMNAPEVLPFDEEIVTEMLEQLDNQQNYVDSVGEDRATLTDERVFTSKLYQMEIDRLRFMLTSYLRTRLRKVLLGLAPSEPLIERFAMHILSDPVMTQRLSQKEIRFAKQYVETGCRQMCNEPTNASVLCRTRYAMLFENHVNDLALSRFPEEHRAVNVEGMIVEPDLDCFVFCESKADLGQIQCDDRGAEYITMREQDRHVVRYRSVKPHVEDGQVALI</sequence>
<accession>A0AAV2YMV3</accession>
<evidence type="ECO:0000256" key="6">
    <source>
        <dbReference type="PIRNR" id="PIRNR007764"/>
    </source>
</evidence>
<reference evidence="9" key="2">
    <citation type="journal article" date="2023" name="Microbiol Resour">
        <title>Decontamination and Annotation of the Draft Genome Sequence of the Oomycete Lagenidium giganteum ARSEF 373.</title>
        <authorList>
            <person name="Morgan W.R."/>
            <person name="Tartar A."/>
        </authorList>
    </citation>
    <scope>NUCLEOTIDE SEQUENCE</scope>
    <source>
        <strain evidence="9">ARSEF 373</strain>
    </source>
</reference>
<dbReference type="InterPro" id="IPR021151">
    <property type="entry name" value="GINS_A"/>
</dbReference>
<keyword evidence="4 6" id="KW-0235">DNA replication</keyword>
<evidence type="ECO:0000256" key="5">
    <source>
        <dbReference type="ARBA" id="ARBA00023242"/>
    </source>
</evidence>
<dbReference type="AlphaFoldDB" id="A0AAV2YMV3"/>
<dbReference type="GO" id="GO:0000727">
    <property type="term" value="P:double-strand break repair via break-induced replication"/>
    <property type="evidence" value="ECO:0007669"/>
    <property type="project" value="TreeGrafter"/>
</dbReference>
<protein>
    <recommendedName>
        <fullName evidence="3 6">DNA replication complex GINS protein SLD5</fullName>
    </recommendedName>
</protein>
<dbReference type="EMBL" id="DAKRPA010000182">
    <property type="protein sequence ID" value="DAZ95957.1"/>
    <property type="molecule type" value="Genomic_DNA"/>
</dbReference>
<dbReference type="PANTHER" id="PTHR21206:SF0">
    <property type="entry name" value="DNA REPLICATION COMPLEX GINS PROTEIN SLD5"/>
    <property type="match status" value="1"/>
</dbReference>
<comment type="caution">
    <text evidence="9">The sequence shown here is derived from an EMBL/GenBank/DDBJ whole genome shotgun (WGS) entry which is preliminary data.</text>
</comment>
<dbReference type="CDD" id="cd21692">
    <property type="entry name" value="GINS_B_Sld5"/>
    <property type="match status" value="1"/>
</dbReference>
<organism evidence="9 10">
    <name type="scientific">Lagenidium giganteum</name>
    <dbReference type="NCBI Taxonomy" id="4803"/>
    <lineage>
        <taxon>Eukaryota</taxon>
        <taxon>Sar</taxon>
        <taxon>Stramenopiles</taxon>
        <taxon>Oomycota</taxon>
        <taxon>Peronosporomycetes</taxon>
        <taxon>Pythiales</taxon>
        <taxon>Pythiaceae</taxon>
    </lineage>
</organism>
<dbReference type="Proteomes" id="UP001146120">
    <property type="component" value="Unassembled WGS sequence"/>
</dbReference>
<keyword evidence="5 6" id="KW-0539">Nucleus</keyword>
<keyword evidence="10" id="KW-1185">Reference proteome</keyword>
<dbReference type="SUPFAM" id="SSF158573">
    <property type="entry name" value="GINS helical bundle-like"/>
    <property type="match status" value="1"/>
</dbReference>
<dbReference type="InterPro" id="IPR008591">
    <property type="entry name" value="GINS_Sld5"/>
</dbReference>
<comment type="subcellular location">
    <subcellularLocation>
        <location evidence="1 6">Nucleus</location>
    </subcellularLocation>
</comment>
<gene>
    <name evidence="9" type="ORF">N0F65_009258</name>
</gene>
<evidence type="ECO:0000259" key="8">
    <source>
        <dbReference type="Pfam" id="PF16922"/>
    </source>
</evidence>
<dbReference type="InterPro" id="IPR036224">
    <property type="entry name" value="GINS_bundle-like_dom_sf"/>
</dbReference>
<evidence type="ECO:0000256" key="2">
    <source>
        <dbReference type="ARBA" id="ARBA00008187"/>
    </source>
</evidence>
<proteinExistence type="inferred from homology"/>
<dbReference type="InterPro" id="IPR038749">
    <property type="entry name" value="Sld5_GINS_A"/>
</dbReference>
<evidence type="ECO:0000256" key="3">
    <source>
        <dbReference type="ARBA" id="ARBA00014804"/>
    </source>
</evidence>
<dbReference type="Gene3D" id="1.20.58.1030">
    <property type="match status" value="1"/>
</dbReference>
<dbReference type="PIRSF" id="PIRSF007764">
    <property type="entry name" value="Sld5"/>
    <property type="match status" value="1"/>
</dbReference>
<dbReference type="SUPFAM" id="SSF160059">
    <property type="entry name" value="PriA/YqbF domain"/>
    <property type="match status" value="1"/>
</dbReference>
<evidence type="ECO:0000313" key="10">
    <source>
        <dbReference type="Proteomes" id="UP001146120"/>
    </source>
</evidence>
<dbReference type="PANTHER" id="PTHR21206">
    <property type="entry name" value="SLD5 PROTEIN"/>
    <property type="match status" value="1"/>
</dbReference>
<reference evidence="9" key="1">
    <citation type="submission" date="2022-11" db="EMBL/GenBank/DDBJ databases">
        <authorList>
            <person name="Morgan W.R."/>
            <person name="Tartar A."/>
        </authorList>
    </citation>
    <scope>NUCLEOTIDE SEQUENCE</scope>
    <source>
        <strain evidence="9">ARSEF 373</strain>
    </source>
</reference>
<name>A0AAV2YMV3_9STRA</name>
<evidence type="ECO:0000256" key="1">
    <source>
        <dbReference type="ARBA" id="ARBA00004123"/>
    </source>
</evidence>
<comment type="function">
    <text evidence="6">The GINS complex plays an essential role in the initiation of DNA replication.</text>
</comment>
<dbReference type="InterPro" id="IPR031633">
    <property type="entry name" value="SLD5_C"/>
</dbReference>
<evidence type="ECO:0000259" key="7">
    <source>
        <dbReference type="Pfam" id="PF05916"/>
    </source>
</evidence>
<dbReference type="Pfam" id="PF16922">
    <property type="entry name" value="SLD5_C"/>
    <property type="match status" value="1"/>
</dbReference>
<feature type="domain" description="GINS subunit" evidence="7">
    <location>
        <begin position="60"/>
        <end position="154"/>
    </location>
</feature>
<dbReference type="Pfam" id="PF05916">
    <property type="entry name" value="Sld5"/>
    <property type="match status" value="1"/>
</dbReference>